<feature type="transmembrane region" description="Helical" evidence="2">
    <location>
        <begin position="12"/>
        <end position="30"/>
    </location>
</feature>
<evidence type="ECO:0000313" key="3">
    <source>
        <dbReference type="EMBL" id="GFH25110.1"/>
    </source>
</evidence>
<feature type="compositionally biased region" description="Basic residues" evidence="1">
    <location>
        <begin position="74"/>
        <end position="89"/>
    </location>
</feature>
<accession>A0A699ZV62</accession>
<evidence type="ECO:0000256" key="1">
    <source>
        <dbReference type="SAM" id="MobiDB-lite"/>
    </source>
</evidence>
<name>A0A699ZV62_HAELA</name>
<proteinExistence type="predicted"/>
<dbReference type="EMBL" id="BLLF01002722">
    <property type="protein sequence ID" value="GFH25110.1"/>
    <property type="molecule type" value="Genomic_DNA"/>
</dbReference>
<feature type="region of interest" description="Disordered" evidence="1">
    <location>
        <begin position="68"/>
        <end position="97"/>
    </location>
</feature>
<comment type="caution">
    <text evidence="3">The sequence shown here is derived from an EMBL/GenBank/DDBJ whole genome shotgun (WGS) entry which is preliminary data.</text>
</comment>
<protein>
    <submittedName>
        <fullName evidence="3">Uncharacterized protein</fullName>
    </submittedName>
</protein>
<reference evidence="3 4" key="1">
    <citation type="submission" date="2020-02" db="EMBL/GenBank/DDBJ databases">
        <title>Draft genome sequence of Haematococcus lacustris strain NIES-144.</title>
        <authorList>
            <person name="Morimoto D."/>
            <person name="Nakagawa S."/>
            <person name="Yoshida T."/>
            <person name="Sawayama S."/>
        </authorList>
    </citation>
    <scope>NUCLEOTIDE SEQUENCE [LARGE SCALE GENOMIC DNA]</scope>
    <source>
        <strain evidence="3 4">NIES-144</strain>
    </source>
</reference>
<keyword evidence="2" id="KW-1133">Transmembrane helix</keyword>
<dbReference type="AlphaFoldDB" id="A0A699ZV62"/>
<keyword evidence="4" id="KW-1185">Reference proteome</keyword>
<sequence>MASAQKQKGGHRARINVLLLYLVLPAAVAWRQGPASSSAPRWQGLDTLGLLLFLAALAAPAAAAGTTLSASSSCRHHPTASSRGMHHPQRQQQLQAPPRRLHVLQLARRVLQLWWQVYCHRRHVKAQRWCQASRHSTRSLLARAAQLEMLEIG</sequence>
<evidence type="ECO:0000256" key="2">
    <source>
        <dbReference type="SAM" id="Phobius"/>
    </source>
</evidence>
<gene>
    <name evidence="3" type="ORF">HaLaN_23021</name>
</gene>
<dbReference type="Proteomes" id="UP000485058">
    <property type="component" value="Unassembled WGS sequence"/>
</dbReference>
<organism evidence="3 4">
    <name type="scientific">Haematococcus lacustris</name>
    <name type="common">Green alga</name>
    <name type="synonym">Haematococcus pluvialis</name>
    <dbReference type="NCBI Taxonomy" id="44745"/>
    <lineage>
        <taxon>Eukaryota</taxon>
        <taxon>Viridiplantae</taxon>
        <taxon>Chlorophyta</taxon>
        <taxon>core chlorophytes</taxon>
        <taxon>Chlorophyceae</taxon>
        <taxon>CS clade</taxon>
        <taxon>Chlamydomonadales</taxon>
        <taxon>Haematococcaceae</taxon>
        <taxon>Haematococcus</taxon>
    </lineage>
</organism>
<evidence type="ECO:0000313" key="4">
    <source>
        <dbReference type="Proteomes" id="UP000485058"/>
    </source>
</evidence>
<keyword evidence="2" id="KW-0472">Membrane</keyword>
<keyword evidence="2" id="KW-0812">Transmembrane</keyword>
<feature type="transmembrane region" description="Helical" evidence="2">
    <location>
        <begin position="50"/>
        <end position="70"/>
    </location>
</feature>